<evidence type="ECO:0000256" key="1">
    <source>
        <dbReference type="ARBA" id="ARBA00004613"/>
    </source>
</evidence>
<dbReference type="PANTHER" id="PTHR45828:SF9">
    <property type="entry name" value="CELL WALL INTEGRITY AND STRESS RESPONSE COMPONENT 4-LIKE-RELATED"/>
    <property type="match status" value="1"/>
</dbReference>
<feature type="domain" description="Reelin" evidence="10">
    <location>
        <begin position="9"/>
        <end position="162"/>
    </location>
</feature>
<keyword evidence="7" id="KW-0391">Immunity</keyword>
<evidence type="ECO:0000256" key="6">
    <source>
        <dbReference type="ARBA" id="ARBA00022729"/>
    </source>
</evidence>
<evidence type="ECO:0000259" key="10">
    <source>
        <dbReference type="PROSITE" id="PS51019"/>
    </source>
</evidence>
<evidence type="ECO:0000256" key="4">
    <source>
        <dbReference type="ARBA" id="ARBA00022529"/>
    </source>
</evidence>
<dbReference type="GO" id="GO:0005576">
    <property type="term" value="C:extracellular region"/>
    <property type="evidence" value="ECO:0007669"/>
    <property type="project" value="UniProtKB-SubCell"/>
</dbReference>
<dbReference type="STRING" id="6689.A0A3R7QWE0"/>
<keyword evidence="4" id="KW-0929">Antimicrobial</keyword>
<dbReference type="CDD" id="cd08544">
    <property type="entry name" value="Reeler"/>
    <property type="match status" value="1"/>
</dbReference>
<gene>
    <name evidence="11" type="ORF">C7M84_000576</name>
</gene>
<evidence type="ECO:0000256" key="7">
    <source>
        <dbReference type="ARBA" id="ARBA00022859"/>
    </source>
</evidence>
<dbReference type="Gene3D" id="2.60.40.4060">
    <property type="entry name" value="Reeler domain"/>
    <property type="match status" value="1"/>
</dbReference>
<dbReference type="GO" id="GO:0042742">
    <property type="term" value="P:defense response to bacterium"/>
    <property type="evidence" value="ECO:0007669"/>
    <property type="project" value="UniProtKB-KW"/>
</dbReference>
<evidence type="ECO:0000256" key="3">
    <source>
        <dbReference type="ARBA" id="ARBA00022525"/>
    </source>
</evidence>
<comment type="similarity">
    <text evidence="2">Belongs to the insect defense protein family.</text>
</comment>
<keyword evidence="5" id="KW-0399">Innate immunity</keyword>
<dbReference type="InterPro" id="IPR002861">
    <property type="entry name" value="Reeler_dom"/>
</dbReference>
<comment type="caution">
    <text evidence="11">The sequence shown here is derived from an EMBL/GenBank/DDBJ whole genome shotgun (WGS) entry which is preliminary data.</text>
</comment>
<name>A0A3R7QWE0_PENVA</name>
<dbReference type="AlphaFoldDB" id="A0A3R7QWE0"/>
<dbReference type="InterPro" id="IPR051237">
    <property type="entry name" value="Ferric-chelate_Red/DefProt"/>
</dbReference>
<keyword evidence="3" id="KW-0964">Secreted</keyword>
<dbReference type="PANTHER" id="PTHR45828">
    <property type="entry name" value="CYTOCHROME B561/FERRIC REDUCTASE TRANSMEMBRANE"/>
    <property type="match status" value="1"/>
</dbReference>
<comment type="subcellular location">
    <subcellularLocation>
        <location evidence="1">Secreted</location>
    </subcellularLocation>
</comment>
<dbReference type="PROSITE" id="PS51019">
    <property type="entry name" value="REELIN"/>
    <property type="match status" value="1"/>
</dbReference>
<feature type="chain" id="PRO_5018561240" evidence="9">
    <location>
        <begin position="23"/>
        <end position="162"/>
    </location>
</feature>
<organism evidence="11 12">
    <name type="scientific">Penaeus vannamei</name>
    <name type="common">Whiteleg shrimp</name>
    <name type="synonym">Litopenaeus vannamei</name>
    <dbReference type="NCBI Taxonomy" id="6689"/>
    <lineage>
        <taxon>Eukaryota</taxon>
        <taxon>Metazoa</taxon>
        <taxon>Ecdysozoa</taxon>
        <taxon>Arthropoda</taxon>
        <taxon>Crustacea</taxon>
        <taxon>Multicrustacea</taxon>
        <taxon>Malacostraca</taxon>
        <taxon>Eumalacostraca</taxon>
        <taxon>Eucarida</taxon>
        <taxon>Decapoda</taxon>
        <taxon>Dendrobranchiata</taxon>
        <taxon>Penaeoidea</taxon>
        <taxon>Penaeidae</taxon>
        <taxon>Penaeus</taxon>
    </lineage>
</organism>
<dbReference type="OrthoDB" id="6372137at2759"/>
<dbReference type="GO" id="GO:0016020">
    <property type="term" value="C:membrane"/>
    <property type="evidence" value="ECO:0007669"/>
    <property type="project" value="TreeGrafter"/>
</dbReference>
<evidence type="ECO:0000256" key="9">
    <source>
        <dbReference type="SAM" id="SignalP"/>
    </source>
</evidence>
<proteinExistence type="inferred from homology"/>
<dbReference type="Proteomes" id="UP000283509">
    <property type="component" value="Unassembled WGS sequence"/>
</dbReference>
<dbReference type="InterPro" id="IPR042307">
    <property type="entry name" value="Reeler_sf"/>
</dbReference>
<evidence type="ECO:0000256" key="2">
    <source>
        <dbReference type="ARBA" id="ARBA00008501"/>
    </source>
</evidence>
<dbReference type="EMBL" id="QCYY01001091">
    <property type="protein sequence ID" value="ROT80681.1"/>
    <property type="molecule type" value="Genomic_DNA"/>
</dbReference>
<dbReference type="GO" id="GO:0045087">
    <property type="term" value="P:innate immune response"/>
    <property type="evidence" value="ECO:0007669"/>
    <property type="project" value="UniProtKB-KW"/>
</dbReference>
<keyword evidence="12" id="KW-1185">Reference proteome</keyword>
<dbReference type="Pfam" id="PF02014">
    <property type="entry name" value="Reeler"/>
    <property type="match status" value="1"/>
</dbReference>
<evidence type="ECO:0000256" key="5">
    <source>
        <dbReference type="ARBA" id="ARBA00022588"/>
    </source>
</evidence>
<evidence type="ECO:0000313" key="12">
    <source>
        <dbReference type="Proteomes" id="UP000283509"/>
    </source>
</evidence>
<evidence type="ECO:0000256" key="8">
    <source>
        <dbReference type="ARBA" id="ARBA00023022"/>
    </source>
</evidence>
<feature type="signal peptide" evidence="9">
    <location>
        <begin position="1"/>
        <end position="22"/>
    </location>
</feature>
<evidence type="ECO:0000313" key="11">
    <source>
        <dbReference type="EMBL" id="ROT80681.1"/>
    </source>
</evidence>
<reference evidence="11 12" key="2">
    <citation type="submission" date="2019-01" db="EMBL/GenBank/DDBJ databases">
        <title>The decoding of complex shrimp genome reveals the adaptation for benthos swimmer, frequently molting mechanism and breeding impact on genome.</title>
        <authorList>
            <person name="Sun Y."/>
            <person name="Gao Y."/>
            <person name="Yu Y."/>
        </authorList>
    </citation>
    <scope>NUCLEOTIDE SEQUENCE [LARGE SCALE GENOMIC DNA]</scope>
    <source>
        <tissue evidence="11">Muscle</tissue>
    </source>
</reference>
<keyword evidence="6 9" id="KW-0732">Signal</keyword>
<sequence>MAVPAFLLCLLGLSHHLALVLGNSSGAPESACAWMSPWHEPYTEAQAGPPPYSFRIYETDFLAGSQVAESFSGFMIQAHDGSGKVTGTWPSSQLTSAAQPMTCESQNDTVTHVSSALKQVVPLKWQAPLDFEGDVVFKAAVVKDYTTFWTDVTSETFTLRVP</sequence>
<keyword evidence="8" id="KW-0044">Antibiotic</keyword>
<accession>A0A3R7QWE0</accession>
<protein>
    <submittedName>
        <fullName evidence="11">Putative defense protein</fullName>
    </submittedName>
</protein>
<reference evidence="11 12" key="1">
    <citation type="submission" date="2018-04" db="EMBL/GenBank/DDBJ databases">
        <authorList>
            <person name="Zhang X."/>
            <person name="Yuan J."/>
            <person name="Li F."/>
            <person name="Xiang J."/>
        </authorList>
    </citation>
    <scope>NUCLEOTIDE SEQUENCE [LARGE SCALE GENOMIC DNA]</scope>
    <source>
        <tissue evidence="11">Muscle</tissue>
    </source>
</reference>